<gene>
    <name evidence="1" type="ORF">BDP27DRAFT_1236292</name>
</gene>
<keyword evidence="2" id="KW-1185">Reference proteome</keyword>
<evidence type="ECO:0000313" key="1">
    <source>
        <dbReference type="EMBL" id="KAF9060755.1"/>
    </source>
</evidence>
<dbReference type="Proteomes" id="UP000772434">
    <property type="component" value="Unassembled WGS sequence"/>
</dbReference>
<protein>
    <submittedName>
        <fullName evidence="1">Uncharacterized protein</fullName>
    </submittedName>
</protein>
<comment type="caution">
    <text evidence="1">The sequence shown here is derived from an EMBL/GenBank/DDBJ whole genome shotgun (WGS) entry which is preliminary data.</text>
</comment>
<evidence type="ECO:0000313" key="2">
    <source>
        <dbReference type="Proteomes" id="UP000772434"/>
    </source>
</evidence>
<dbReference type="EMBL" id="JADNRY010000229">
    <property type="protein sequence ID" value="KAF9060755.1"/>
    <property type="molecule type" value="Genomic_DNA"/>
</dbReference>
<accession>A0A9P5PEL7</accession>
<reference evidence="1" key="1">
    <citation type="submission" date="2020-11" db="EMBL/GenBank/DDBJ databases">
        <authorList>
            <consortium name="DOE Joint Genome Institute"/>
            <person name="Ahrendt S."/>
            <person name="Riley R."/>
            <person name="Andreopoulos W."/>
            <person name="Labutti K."/>
            <person name="Pangilinan J."/>
            <person name="Ruiz-Duenas F.J."/>
            <person name="Barrasa J.M."/>
            <person name="Sanchez-Garcia M."/>
            <person name="Camarero S."/>
            <person name="Miyauchi S."/>
            <person name="Serrano A."/>
            <person name="Linde D."/>
            <person name="Babiker R."/>
            <person name="Drula E."/>
            <person name="Ayuso-Fernandez I."/>
            <person name="Pacheco R."/>
            <person name="Padilla G."/>
            <person name="Ferreira P."/>
            <person name="Barriuso J."/>
            <person name="Kellner H."/>
            <person name="Castanera R."/>
            <person name="Alfaro M."/>
            <person name="Ramirez L."/>
            <person name="Pisabarro A.G."/>
            <person name="Kuo A."/>
            <person name="Tritt A."/>
            <person name="Lipzen A."/>
            <person name="He G."/>
            <person name="Yan M."/>
            <person name="Ng V."/>
            <person name="Cullen D."/>
            <person name="Martin F."/>
            <person name="Rosso M.-N."/>
            <person name="Henrissat B."/>
            <person name="Hibbett D."/>
            <person name="Martinez A.T."/>
            <person name="Grigoriev I.V."/>
        </authorList>
    </citation>
    <scope>NUCLEOTIDE SEQUENCE</scope>
    <source>
        <strain evidence="1">AH 40177</strain>
    </source>
</reference>
<sequence>SNALASAICHASIFHRRQAIAQNAYHTDQFEAYANLSKFLVNHYKQCLQILATANALKSRMQAASITDAKVFFDWLQEEKEYFQGLAKEPPQETLQMEYHRKLVALKDCQVILKEAQSAWQPGQNKCS</sequence>
<name>A0A9P5PEL7_9AGAR</name>
<feature type="non-terminal residue" evidence="1">
    <location>
        <position position="1"/>
    </location>
</feature>
<dbReference type="OrthoDB" id="3246730at2759"/>
<organism evidence="1 2">
    <name type="scientific">Rhodocollybia butyracea</name>
    <dbReference type="NCBI Taxonomy" id="206335"/>
    <lineage>
        <taxon>Eukaryota</taxon>
        <taxon>Fungi</taxon>
        <taxon>Dikarya</taxon>
        <taxon>Basidiomycota</taxon>
        <taxon>Agaricomycotina</taxon>
        <taxon>Agaricomycetes</taxon>
        <taxon>Agaricomycetidae</taxon>
        <taxon>Agaricales</taxon>
        <taxon>Marasmiineae</taxon>
        <taxon>Omphalotaceae</taxon>
        <taxon>Rhodocollybia</taxon>
    </lineage>
</organism>
<dbReference type="AlphaFoldDB" id="A0A9P5PEL7"/>
<proteinExistence type="predicted"/>